<gene>
    <name evidence="1" type="ORF">ACHAW5_004575</name>
</gene>
<accession>A0ABD3NYP7</accession>
<proteinExistence type="predicted"/>
<reference evidence="1 2" key="1">
    <citation type="submission" date="2024-10" db="EMBL/GenBank/DDBJ databases">
        <title>Updated reference genomes for cyclostephanoid diatoms.</title>
        <authorList>
            <person name="Roberts W.R."/>
            <person name="Alverson A.J."/>
        </authorList>
    </citation>
    <scope>NUCLEOTIDE SEQUENCE [LARGE SCALE GENOMIC DNA]</scope>
    <source>
        <strain evidence="1 2">AJA276-08</strain>
    </source>
</reference>
<name>A0ABD3NYP7_9STRA</name>
<evidence type="ECO:0000313" key="2">
    <source>
        <dbReference type="Proteomes" id="UP001530315"/>
    </source>
</evidence>
<keyword evidence="2" id="KW-1185">Reference proteome</keyword>
<protein>
    <submittedName>
        <fullName evidence="1">Uncharacterized protein</fullName>
    </submittedName>
</protein>
<evidence type="ECO:0000313" key="1">
    <source>
        <dbReference type="EMBL" id="KAL3780449.1"/>
    </source>
</evidence>
<sequence>MSMSPNQNQAGPIVVDGFPLTDQVNHASSGLVIKDFNKPNAKFILSHVITQCNCVLVQGADSKKLLPEVFKDLGLYYALTLTDAQHKEIIPECPMLRSWCPFVKESYPLYFTYNKETAKTCCIVTCPQIGSTVTLLGDHMKKLWYIKFSYLLVDAFLKISGAKHREKHFPKCTMPEESILWSLQTKSGADKQLAFLRDANLIE</sequence>
<dbReference type="Proteomes" id="UP001530315">
    <property type="component" value="Unassembled WGS sequence"/>
</dbReference>
<dbReference type="EMBL" id="JALLAZ020001112">
    <property type="protein sequence ID" value="KAL3780449.1"/>
    <property type="molecule type" value="Genomic_DNA"/>
</dbReference>
<organism evidence="1 2">
    <name type="scientific">Stephanodiscus triporus</name>
    <dbReference type="NCBI Taxonomy" id="2934178"/>
    <lineage>
        <taxon>Eukaryota</taxon>
        <taxon>Sar</taxon>
        <taxon>Stramenopiles</taxon>
        <taxon>Ochrophyta</taxon>
        <taxon>Bacillariophyta</taxon>
        <taxon>Coscinodiscophyceae</taxon>
        <taxon>Thalassiosirophycidae</taxon>
        <taxon>Stephanodiscales</taxon>
        <taxon>Stephanodiscaceae</taxon>
        <taxon>Stephanodiscus</taxon>
    </lineage>
</organism>
<comment type="caution">
    <text evidence="1">The sequence shown here is derived from an EMBL/GenBank/DDBJ whole genome shotgun (WGS) entry which is preliminary data.</text>
</comment>
<dbReference type="AlphaFoldDB" id="A0ABD3NYP7"/>